<proteinExistence type="evidence at transcript level"/>
<dbReference type="AlphaFoldDB" id="A9P895"/>
<accession>A9P895</accession>
<name>A9P895_POPTR</name>
<organism evidence="1">
    <name type="scientific">Populus trichocarpa</name>
    <name type="common">Western balsam poplar</name>
    <name type="synonym">Populus balsamifera subsp. trichocarpa</name>
    <dbReference type="NCBI Taxonomy" id="3694"/>
    <lineage>
        <taxon>Eukaryota</taxon>
        <taxon>Viridiplantae</taxon>
        <taxon>Streptophyta</taxon>
        <taxon>Embryophyta</taxon>
        <taxon>Tracheophyta</taxon>
        <taxon>Spermatophyta</taxon>
        <taxon>Magnoliopsida</taxon>
        <taxon>eudicotyledons</taxon>
        <taxon>Gunneridae</taxon>
        <taxon>Pentapetalae</taxon>
        <taxon>rosids</taxon>
        <taxon>fabids</taxon>
        <taxon>Malpighiales</taxon>
        <taxon>Salicaceae</taxon>
        <taxon>Saliceae</taxon>
        <taxon>Populus</taxon>
    </lineage>
</organism>
<protein>
    <submittedName>
        <fullName evidence="1">Uncharacterized protein</fullName>
    </submittedName>
</protein>
<sequence>MRGWNFEFLVCYSFAWCKVSRYLVELDRFSLCVCFV</sequence>
<dbReference type="EMBL" id="EF144354">
    <property type="protein sequence ID" value="ABK92598.1"/>
    <property type="molecule type" value="mRNA"/>
</dbReference>
<evidence type="ECO:0000313" key="1">
    <source>
        <dbReference type="EMBL" id="ABK92598.1"/>
    </source>
</evidence>
<reference evidence="1" key="1">
    <citation type="journal article" date="2008" name="BMC Genomics">
        <title>Analysis of 4,664 high-quality sequence-finished poplar full-length cDNA clones and their utility for the discovery of genes responding to insect feeding.</title>
        <authorList>
            <person name="Ralph S.G."/>
            <person name="Chun H.J."/>
            <person name="Cooper D."/>
            <person name="Kirkpatrick R."/>
            <person name="Kolosova N."/>
            <person name="Gunter L."/>
            <person name="Tuskan G.A."/>
            <person name="Douglas C.J."/>
            <person name="Holt R.A."/>
            <person name="Jones S.J."/>
            <person name="Marra M.A."/>
            <person name="Bohlmann J."/>
        </authorList>
    </citation>
    <scope>NUCLEOTIDE SEQUENCE</scope>
    <source>
        <tissue evidence="1">Outer xylem</tissue>
    </source>
</reference>